<protein>
    <recommendedName>
        <fullName evidence="4">Tetratricopeptide repeat protein</fullName>
    </recommendedName>
</protein>
<comment type="caution">
    <text evidence="2">The sequence shown here is derived from an EMBL/GenBank/DDBJ whole genome shotgun (WGS) entry which is preliminary data.</text>
</comment>
<feature type="compositionally biased region" description="Basic residues" evidence="1">
    <location>
        <begin position="96"/>
        <end position="108"/>
    </location>
</feature>
<evidence type="ECO:0000256" key="1">
    <source>
        <dbReference type="SAM" id="MobiDB-lite"/>
    </source>
</evidence>
<organism evidence="2 3">
    <name type="scientific">Paractinoplanes durhamensis</name>
    <dbReference type="NCBI Taxonomy" id="113563"/>
    <lineage>
        <taxon>Bacteria</taxon>
        <taxon>Bacillati</taxon>
        <taxon>Actinomycetota</taxon>
        <taxon>Actinomycetes</taxon>
        <taxon>Micromonosporales</taxon>
        <taxon>Micromonosporaceae</taxon>
        <taxon>Paractinoplanes</taxon>
    </lineage>
</organism>
<sequence length="177" mass="19271">MLTSTVVAALNANVAYFGGEYLRVARSYINLAQLMSRIDWPGQARPHQARAAAIVEGIFGPDHPATIAALDDLTKILIDLDLPHEARASSPTVAGGRRRRPRHRQSRPRHADARPRRGPPIARHLEQARDLIREALSISETSYGPVHPDVAIGLNNLAVVTSRIDGHAAAAQILRKA</sequence>
<reference evidence="2 3" key="1">
    <citation type="submission" date="2021-01" db="EMBL/GenBank/DDBJ databases">
        <title>Whole genome shotgun sequence of Actinoplanes durhamensis NBRC 14914.</title>
        <authorList>
            <person name="Komaki H."/>
            <person name="Tamura T."/>
        </authorList>
    </citation>
    <scope>NUCLEOTIDE SEQUENCE [LARGE SCALE GENOMIC DNA]</scope>
    <source>
        <strain evidence="2 3">NBRC 14914</strain>
    </source>
</reference>
<dbReference type="EMBL" id="BOML01000038">
    <property type="protein sequence ID" value="GIE03462.1"/>
    <property type="molecule type" value="Genomic_DNA"/>
</dbReference>
<gene>
    <name evidence="2" type="ORF">Adu01nite_48120</name>
</gene>
<evidence type="ECO:0000313" key="3">
    <source>
        <dbReference type="Proteomes" id="UP000637628"/>
    </source>
</evidence>
<proteinExistence type="predicted"/>
<keyword evidence="3" id="KW-1185">Reference proteome</keyword>
<evidence type="ECO:0008006" key="4">
    <source>
        <dbReference type="Google" id="ProtNLM"/>
    </source>
</evidence>
<name>A0ABQ3Z0V4_9ACTN</name>
<dbReference type="InterPro" id="IPR011990">
    <property type="entry name" value="TPR-like_helical_dom_sf"/>
</dbReference>
<dbReference type="RefSeq" id="WP_203729364.1">
    <property type="nucleotide sequence ID" value="NZ_BAAATX010000006.1"/>
</dbReference>
<feature type="region of interest" description="Disordered" evidence="1">
    <location>
        <begin position="88"/>
        <end position="120"/>
    </location>
</feature>
<accession>A0ABQ3Z0V4</accession>
<dbReference type="Pfam" id="PF13374">
    <property type="entry name" value="TPR_10"/>
    <property type="match status" value="1"/>
</dbReference>
<dbReference type="Pfam" id="PF13424">
    <property type="entry name" value="TPR_12"/>
    <property type="match status" value="1"/>
</dbReference>
<dbReference type="Gene3D" id="1.25.40.10">
    <property type="entry name" value="Tetratricopeptide repeat domain"/>
    <property type="match status" value="2"/>
</dbReference>
<evidence type="ECO:0000313" key="2">
    <source>
        <dbReference type="EMBL" id="GIE03462.1"/>
    </source>
</evidence>
<dbReference type="Proteomes" id="UP000637628">
    <property type="component" value="Unassembled WGS sequence"/>
</dbReference>